<name>A0A395HYE1_ASPHC</name>
<evidence type="ECO:0000256" key="1">
    <source>
        <dbReference type="SAM" id="MobiDB-lite"/>
    </source>
</evidence>
<feature type="region of interest" description="Disordered" evidence="1">
    <location>
        <begin position="125"/>
        <end position="146"/>
    </location>
</feature>
<dbReference type="GeneID" id="37204872"/>
<dbReference type="PANTHER" id="PTHR16861">
    <property type="entry name" value="GLYCOPROTEIN 38"/>
    <property type="match status" value="1"/>
</dbReference>
<protein>
    <recommendedName>
        <fullName evidence="5">Mid2 domain-containing protein</fullName>
    </recommendedName>
</protein>
<dbReference type="EMBL" id="KZ824283">
    <property type="protein sequence ID" value="RAL12403.1"/>
    <property type="molecule type" value="Genomic_DNA"/>
</dbReference>
<dbReference type="PANTHER" id="PTHR16861:SF4">
    <property type="entry name" value="SH3 DOMAIN PROTEIN (AFU_ORTHOLOGUE AFUA_1G13610)"/>
    <property type="match status" value="1"/>
</dbReference>
<organism evidence="3 4">
    <name type="scientific">Aspergillus homomorphus (strain CBS 101889)</name>
    <dbReference type="NCBI Taxonomy" id="1450537"/>
    <lineage>
        <taxon>Eukaryota</taxon>
        <taxon>Fungi</taxon>
        <taxon>Dikarya</taxon>
        <taxon>Ascomycota</taxon>
        <taxon>Pezizomycotina</taxon>
        <taxon>Eurotiomycetes</taxon>
        <taxon>Eurotiomycetidae</taxon>
        <taxon>Eurotiales</taxon>
        <taxon>Aspergillaceae</taxon>
        <taxon>Aspergillus</taxon>
        <taxon>Aspergillus subgen. Circumdati</taxon>
    </lineage>
</organism>
<feature type="compositionally biased region" description="Polar residues" evidence="1">
    <location>
        <begin position="257"/>
        <end position="266"/>
    </location>
</feature>
<sequence length="293" mass="30681">MTTCKSGSSKDCNFTCPNGGSWFVCDTAPYFVGCCASDPCNNTTSPACPSLYAASFNSKLYDEILPNRCLDGPSSNWYTCNGTSPTFLGCCSSNPCGTGCPDDDLLAAAWSSSANGQLELFQDNASSTSSATPTATNTDAAGGATSHSSLSGGAIAGIVVGGVALVAIILIAFFFLRRRRRREARAGEGEQQHMFPGEYGGYASPNASPYQDSHLSSPDPTGKYPNGSPAFMSSPPSQLGSDRPISEIYTHGEGNMRPQQGLNISGLQAPPKVQVISELDSTRAPEVHELDTR</sequence>
<keyword evidence="2" id="KW-0472">Membrane</keyword>
<dbReference type="STRING" id="1450537.A0A395HYE1"/>
<proteinExistence type="predicted"/>
<dbReference type="AlphaFoldDB" id="A0A395HYE1"/>
<reference evidence="3 4" key="1">
    <citation type="submission" date="2018-02" db="EMBL/GenBank/DDBJ databases">
        <title>The genomes of Aspergillus section Nigri reveals drivers in fungal speciation.</title>
        <authorList>
            <consortium name="DOE Joint Genome Institute"/>
            <person name="Vesth T.C."/>
            <person name="Nybo J."/>
            <person name="Theobald S."/>
            <person name="Brandl J."/>
            <person name="Frisvad J.C."/>
            <person name="Nielsen K.F."/>
            <person name="Lyhne E.K."/>
            <person name="Kogle M.E."/>
            <person name="Kuo A."/>
            <person name="Riley R."/>
            <person name="Clum A."/>
            <person name="Nolan M."/>
            <person name="Lipzen A."/>
            <person name="Salamov A."/>
            <person name="Henrissat B."/>
            <person name="Wiebenga A."/>
            <person name="De vries R.P."/>
            <person name="Grigoriev I.V."/>
            <person name="Mortensen U.H."/>
            <person name="Andersen M.R."/>
            <person name="Baker S.E."/>
        </authorList>
    </citation>
    <scope>NUCLEOTIDE SEQUENCE [LARGE SCALE GENOMIC DNA]</scope>
    <source>
        <strain evidence="3 4">CBS 101889</strain>
    </source>
</reference>
<dbReference type="CDD" id="cd12087">
    <property type="entry name" value="TM_EGFR-like"/>
    <property type="match status" value="1"/>
</dbReference>
<dbReference type="Proteomes" id="UP000248961">
    <property type="component" value="Unassembled WGS sequence"/>
</dbReference>
<evidence type="ECO:0000256" key="2">
    <source>
        <dbReference type="SAM" id="Phobius"/>
    </source>
</evidence>
<dbReference type="RefSeq" id="XP_025551557.1">
    <property type="nucleotide sequence ID" value="XM_025700583.1"/>
</dbReference>
<accession>A0A395HYE1</accession>
<evidence type="ECO:0008006" key="5">
    <source>
        <dbReference type="Google" id="ProtNLM"/>
    </source>
</evidence>
<feature type="compositionally biased region" description="Polar residues" evidence="1">
    <location>
        <begin position="205"/>
        <end position="219"/>
    </location>
</feature>
<evidence type="ECO:0000313" key="4">
    <source>
        <dbReference type="Proteomes" id="UP000248961"/>
    </source>
</evidence>
<dbReference type="OrthoDB" id="3692311at2759"/>
<evidence type="ECO:0000313" key="3">
    <source>
        <dbReference type="EMBL" id="RAL12403.1"/>
    </source>
</evidence>
<keyword evidence="2" id="KW-0812">Transmembrane</keyword>
<feature type="region of interest" description="Disordered" evidence="1">
    <location>
        <begin position="185"/>
        <end position="269"/>
    </location>
</feature>
<dbReference type="VEuPathDB" id="FungiDB:BO97DRAFT_477798"/>
<keyword evidence="2" id="KW-1133">Transmembrane helix</keyword>
<feature type="transmembrane region" description="Helical" evidence="2">
    <location>
        <begin position="154"/>
        <end position="176"/>
    </location>
</feature>
<keyword evidence="4" id="KW-1185">Reference proteome</keyword>
<gene>
    <name evidence="3" type="ORF">BO97DRAFT_477798</name>
</gene>